<reference evidence="1 2" key="1">
    <citation type="journal article" date="2015" name="Antonie Van Leeuwenhoek">
        <title>Pseudooceanicola atlanticus gen. nov. sp. nov., isolated from surface seawater of the Atlantic Ocean and reclassification of Oceanicola batsensis, Oceanicola marinus, Oceanicola nitratireducens, Oceanicola nanhaiensis, Oceanicola antarcticus and Oceanicola flagellatus, as Pseudooceanicola batsensis comb. nov., Pseudooceanicola marinus comb. nov., Pseudooceanicola nitratireducens comb. nov., Pseudooceanicola nanhaiensis comb. nov., Pseudooceanicola antarcticus comb. nov., and Pseudooceanicola flagellatus comb. nov.</title>
        <authorList>
            <person name="Lai Q."/>
            <person name="Li G."/>
            <person name="Liu X."/>
            <person name="Du Y."/>
            <person name="Sun F."/>
            <person name="Shao Z."/>
        </authorList>
    </citation>
    <scope>NUCLEOTIDE SEQUENCE [LARGE SCALE GENOMIC DNA]</scope>
    <source>
        <strain evidence="1 2">22II-s11g</strain>
    </source>
</reference>
<evidence type="ECO:0000313" key="1">
    <source>
        <dbReference type="EMBL" id="KGM50293.1"/>
    </source>
</evidence>
<protein>
    <recommendedName>
        <fullName evidence="3">VOC domain-containing protein</fullName>
    </recommendedName>
</protein>
<proteinExistence type="predicted"/>
<keyword evidence="2" id="KW-1185">Reference proteome</keyword>
<dbReference type="RefSeq" id="WP_043744328.1">
    <property type="nucleotide sequence ID" value="NZ_CP051248.1"/>
</dbReference>
<accession>A0A0A0EJI3</accession>
<sequence length="150" mass="16192">MIAHVSIEAEQPESVARTLARLMGGEALPFPPCDGAWIAFAAADDGTAVEVYPQGARVMRGPETIAFEQTEAAAGPSATHVAIGSPLSAEEIIEIGQAEGWTTRSTDRGPFGCIELWIEDRVLIELLDPAMQEDYRRNMTVAGWRAMFGM</sequence>
<dbReference type="AlphaFoldDB" id="A0A0A0EJI3"/>
<dbReference type="EMBL" id="AQQX01000001">
    <property type="protein sequence ID" value="KGM50293.1"/>
    <property type="molecule type" value="Genomic_DNA"/>
</dbReference>
<organism evidence="1 2">
    <name type="scientific">Pseudooceanicola atlanticus</name>
    <dbReference type="NCBI Taxonomy" id="1461694"/>
    <lineage>
        <taxon>Bacteria</taxon>
        <taxon>Pseudomonadati</taxon>
        <taxon>Pseudomonadota</taxon>
        <taxon>Alphaproteobacteria</taxon>
        <taxon>Rhodobacterales</taxon>
        <taxon>Paracoccaceae</taxon>
        <taxon>Pseudooceanicola</taxon>
    </lineage>
</organism>
<dbReference type="eggNOG" id="ENOG50303VH">
    <property type="taxonomic scope" value="Bacteria"/>
</dbReference>
<dbReference type="Proteomes" id="UP000030004">
    <property type="component" value="Unassembled WGS sequence"/>
</dbReference>
<comment type="caution">
    <text evidence="1">The sequence shown here is derived from an EMBL/GenBank/DDBJ whole genome shotgun (WGS) entry which is preliminary data.</text>
</comment>
<name>A0A0A0EJI3_9RHOB</name>
<evidence type="ECO:0008006" key="3">
    <source>
        <dbReference type="Google" id="ProtNLM"/>
    </source>
</evidence>
<evidence type="ECO:0000313" key="2">
    <source>
        <dbReference type="Proteomes" id="UP000030004"/>
    </source>
</evidence>
<dbReference type="STRING" id="1461694.ATO9_02010"/>
<gene>
    <name evidence="1" type="ORF">ATO9_02010</name>
</gene>